<gene>
    <name evidence="2" type="ORF">Lalb_Chr05g0218231</name>
</gene>
<proteinExistence type="predicted"/>
<comment type="caution">
    <text evidence="2">The sequence shown here is derived from an EMBL/GenBank/DDBJ whole genome shotgun (WGS) entry which is preliminary data.</text>
</comment>
<keyword evidence="1" id="KW-0812">Transmembrane</keyword>
<evidence type="ECO:0000313" key="2">
    <source>
        <dbReference type="EMBL" id="KAE9613514.1"/>
    </source>
</evidence>
<dbReference type="OrthoDB" id="1933849at2759"/>
<protein>
    <submittedName>
        <fullName evidence="2">Uncharacterized protein</fullName>
    </submittedName>
</protein>
<dbReference type="PANTHER" id="PTHR36615">
    <property type="entry name" value="PROTEIN, PUTATIVE-RELATED"/>
    <property type="match status" value="1"/>
</dbReference>
<organism evidence="2 3">
    <name type="scientific">Lupinus albus</name>
    <name type="common">White lupine</name>
    <name type="synonym">Lupinus termis</name>
    <dbReference type="NCBI Taxonomy" id="3870"/>
    <lineage>
        <taxon>Eukaryota</taxon>
        <taxon>Viridiplantae</taxon>
        <taxon>Streptophyta</taxon>
        <taxon>Embryophyta</taxon>
        <taxon>Tracheophyta</taxon>
        <taxon>Spermatophyta</taxon>
        <taxon>Magnoliopsida</taxon>
        <taxon>eudicotyledons</taxon>
        <taxon>Gunneridae</taxon>
        <taxon>Pentapetalae</taxon>
        <taxon>rosids</taxon>
        <taxon>fabids</taxon>
        <taxon>Fabales</taxon>
        <taxon>Fabaceae</taxon>
        <taxon>Papilionoideae</taxon>
        <taxon>50 kb inversion clade</taxon>
        <taxon>genistoids sensu lato</taxon>
        <taxon>core genistoids</taxon>
        <taxon>Genisteae</taxon>
        <taxon>Lupinus</taxon>
    </lineage>
</organism>
<accession>A0A6A4QJY9</accession>
<dbReference type="AlphaFoldDB" id="A0A6A4QJY9"/>
<dbReference type="EMBL" id="WOCE01000005">
    <property type="protein sequence ID" value="KAE9613514.1"/>
    <property type="molecule type" value="Genomic_DNA"/>
</dbReference>
<dbReference type="Proteomes" id="UP000447434">
    <property type="component" value="Chromosome 5"/>
</dbReference>
<evidence type="ECO:0000313" key="3">
    <source>
        <dbReference type="Proteomes" id="UP000447434"/>
    </source>
</evidence>
<keyword evidence="1" id="KW-1133">Transmembrane helix</keyword>
<feature type="transmembrane region" description="Helical" evidence="1">
    <location>
        <begin position="36"/>
        <end position="57"/>
    </location>
</feature>
<reference evidence="3" key="1">
    <citation type="journal article" date="2020" name="Nat. Commun.">
        <title>Genome sequence of the cluster root forming white lupin.</title>
        <authorList>
            <person name="Hufnagel B."/>
            <person name="Marques A."/>
            <person name="Soriano A."/>
            <person name="Marques L."/>
            <person name="Divol F."/>
            <person name="Doumas P."/>
            <person name="Sallet E."/>
            <person name="Mancinotti D."/>
            <person name="Carrere S."/>
            <person name="Marande W."/>
            <person name="Arribat S."/>
            <person name="Keller J."/>
            <person name="Huneau C."/>
            <person name="Blein T."/>
            <person name="Aime D."/>
            <person name="Laguerre M."/>
            <person name="Taylor J."/>
            <person name="Schubert V."/>
            <person name="Nelson M."/>
            <person name="Geu-Flores F."/>
            <person name="Crespi M."/>
            <person name="Gallardo-Guerrero K."/>
            <person name="Delaux P.-M."/>
            <person name="Salse J."/>
            <person name="Berges H."/>
            <person name="Guyot R."/>
            <person name="Gouzy J."/>
            <person name="Peret B."/>
        </authorList>
    </citation>
    <scope>NUCLEOTIDE SEQUENCE [LARGE SCALE GENOMIC DNA]</scope>
    <source>
        <strain evidence="3">cv. Amiga</strain>
    </source>
</reference>
<keyword evidence="3" id="KW-1185">Reference proteome</keyword>
<sequence>MSVVAITRRDLMNNFHLSNSDRISGRLIPKRGQVKFTILMAFFHSLSSFTIHVSTYLHSFFKQLLFPHLLELTQKKFR</sequence>
<dbReference type="PANTHER" id="PTHR36615:SF8">
    <property type="entry name" value="TRANSMEMBRANE PROTEIN"/>
    <property type="match status" value="1"/>
</dbReference>
<keyword evidence="1" id="KW-0472">Membrane</keyword>
<name>A0A6A4QJY9_LUPAL</name>
<evidence type="ECO:0000256" key="1">
    <source>
        <dbReference type="SAM" id="Phobius"/>
    </source>
</evidence>